<accession>A0A4Q0PL36</accession>
<protein>
    <submittedName>
        <fullName evidence="1">GLPGLI family protein</fullName>
    </submittedName>
</protein>
<dbReference type="AlphaFoldDB" id="A0A4Q0PL36"/>
<evidence type="ECO:0000313" key="2">
    <source>
        <dbReference type="Proteomes" id="UP000290608"/>
    </source>
</evidence>
<dbReference type="Proteomes" id="UP000290608">
    <property type="component" value="Unassembled WGS sequence"/>
</dbReference>
<sequence length="81" mass="9328">MENEKSIPIEAWVATSLPFNYGPANYSGAGGLILELKTEVFIFRASEIRLFDDEREIDFIDTDEELISLSEWNALFRRGRN</sequence>
<reference evidence="1 2" key="1">
    <citation type="submission" date="2018-07" db="EMBL/GenBank/DDBJ databases">
        <title>Leeuwenhoekiella genomics.</title>
        <authorList>
            <person name="Tahon G."/>
            <person name="Willems A."/>
        </authorList>
    </citation>
    <scope>NUCLEOTIDE SEQUENCE [LARGE SCALE GENOMIC DNA]</scope>
    <source>
        <strain evidence="1 2">LMG 1345</strain>
    </source>
</reference>
<gene>
    <name evidence="1" type="ORF">DSL99_2110</name>
</gene>
<dbReference type="STRING" id="1122159.SAMN02745246_02247"/>
<dbReference type="Pfam" id="PF09697">
    <property type="entry name" value="Porph_ging"/>
    <property type="match status" value="1"/>
</dbReference>
<evidence type="ECO:0000313" key="1">
    <source>
        <dbReference type="EMBL" id="RXG29172.1"/>
    </source>
</evidence>
<dbReference type="EMBL" id="QOVL01000009">
    <property type="protein sequence ID" value="RXG29172.1"/>
    <property type="molecule type" value="Genomic_DNA"/>
</dbReference>
<name>A0A4Q0PL36_9FLAO</name>
<comment type="caution">
    <text evidence="1">The sequence shown here is derived from an EMBL/GenBank/DDBJ whole genome shotgun (WGS) entry which is preliminary data.</text>
</comment>
<dbReference type="InterPro" id="IPR005901">
    <property type="entry name" value="GLPGLI"/>
</dbReference>
<proteinExistence type="predicted"/>
<organism evidence="1 2">
    <name type="scientific">Leeuwenhoekiella marinoflava</name>
    <dbReference type="NCBI Taxonomy" id="988"/>
    <lineage>
        <taxon>Bacteria</taxon>
        <taxon>Pseudomonadati</taxon>
        <taxon>Bacteroidota</taxon>
        <taxon>Flavobacteriia</taxon>
        <taxon>Flavobacteriales</taxon>
        <taxon>Flavobacteriaceae</taxon>
        <taxon>Leeuwenhoekiella</taxon>
    </lineage>
</organism>